<organism evidence="1">
    <name type="scientific">Aegilops tauschii</name>
    <name type="common">Tausch's goatgrass</name>
    <name type="synonym">Aegilops squarrosa</name>
    <dbReference type="NCBI Taxonomy" id="37682"/>
    <lineage>
        <taxon>Eukaryota</taxon>
        <taxon>Viridiplantae</taxon>
        <taxon>Streptophyta</taxon>
        <taxon>Embryophyta</taxon>
        <taxon>Tracheophyta</taxon>
        <taxon>Spermatophyta</taxon>
        <taxon>Magnoliopsida</taxon>
        <taxon>Liliopsida</taxon>
        <taxon>Poales</taxon>
        <taxon>Poaceae</taxon>
        <taxon>BOP clade</taxon>
        <taxon>Pooideae</taxon>
        <taxon>Triticodae</taxon>
        <taxon>Triticeae</taxon>
        <taxon>Triticinae</taxon>
        <taxon>Aegilops</taxon>
    </lineage>
</organism>
<reference evidence="1" key="1">
    <citation type="submission" date="2015-06" db="UniProtKB">
        <authorList>
            <consortium name="EnsemblPlants"/>
        </authorList>
    </citation>
    <scope>IDENTIFICATION</scope>
</reference>
<protein>
    <submittedName>
        <fullName evidence="1">Uncharacterized protein</fullName>
    </submittedName>
</protein>
<accession>M8BUJ6</accession>
<proteinExistence type="predicted"/>
<evidence type="ECO:0000313" key="1">
    <source>
        <dbReference type="EnsemblPlants" id="EMT25493"/>
    </source>
</evidence>
<sequence length="114" mass="11933">MDVHVYFAVTLANLVFGRSLSIKVVIKPMVEHSPDDGVIIQAAEALTLMDVTFSVGRTVVQIGVVVLAEVTRPPDGQHGAMVLVLIVAGFITGAAAAAALGSLVTARRENTHDN</sequence>
<dbReference type="EnsemblPlants" id="EMT25493">
    <property type="protein sequence ID" value="EMT25493"/>
    <property type="gene ID" value="F775_31590"/>
</dbReference>
<dbReference type="AlphaFoldDB" id="M8BUJ6"/>
<name>M8BUJ6_AEGTA</name>